<name>A0ABD3GFD9_9MARC</name>
<organism evidence="2 3">
    <name type="scientific">Riccia sorocarpa</name>
    <dbReference type="NCBI Taxonomy" id="122646"/>
    <lineage>
        <taxon>Eukaryota</taxon>
        <taxon>Viridiplantae</taxon>
        <taxon>Streptophyta</taxon>
        <taxon>Embryophyta</taxon>
        <taxon>Marchantiophyta</taxon>
        <taxon>Marchantiopsida</taxon>
        <taxon>Marchantiidae</taxon>
        <taxon>Marchantiales</taxon>
        <taxon>Ricciaceae</taxon>
        <taxon>Riccia</taxon>
    </lineage>
</organism>
<proteinExistence type="predicted"/>
<accession>A0ABD3GFD9</accession>
<evidence type="ECO:0000313" key="3">
    <source>
        <dbReference type="Proteomes" id="UP001633002"/>
    </source>
</evidence>
<keyword evidence="3" id="KW-1185">Reference proteome</keyword>
<reference evidence="2 3" key="1">
    <citation type="submission" date="2024-09" db="EMBL/GenBank/DDBJ databases">
        <title>Chromosome-scale assembly of Riccia sorocarpa.</title>
        <authorList>
            <person name="Paukszto L."/>
        </authorList>
    </citation>
    <scope>NUCLEOTIDE SEQUENCE [LARGE SCALE GENOMIC DNA]</scope>
    <source>
        <strain evidence="2">LP-2024</strain>
        <tissue evidence="2">Aerial parts of the thallus</tissue>
    </source>
</reference>
<protein>
    <submittedName>
        <fullName evidence="2">Uncharacterized protein</fullName>
    </submittedName>
</protein>
<evidence type="ECO:0000313" key="2">
    <source>
        <dbReference type="EMBL" id="KAL3676735.1"/>
    </source>
</evidence>
<dbReference type="EMBL" id="JBJQOH010000008">
    <property type="protein sequence ID" value="KAL3676735.1"/>
    <property type="molecule type" value="Genomic_DNA"/>
</dbReference>
<evidence type="ECO:0000313" key="1">
    <source>
        <dbReference type="EMBL" id="KAL3676733.1"/>
    </source>
</evidence>
<dbReference type="Proteomes" id="UP001633002">
    <property type="component" value="Unassembled WGS sequence"/>
</dbReference>
<sequence length="100" mass="11892">MIPRKWDVGYSLYHANQFLPLTDKQIVRKVQEYLAQYIPEFAKAKVVDQAVVRFQKAVTHFSLGSYQYMLEEETSFPNIFMALDWIKTRHGSWSQVRTKF</sequence>
<comment type="caution">
    <text evidence="2">The sequence shown here is derived from an EMBL/GenBank/DDBJ whole genome shotgun (WGS) entry which is preliminary data.</text>
</comment>
<gene>
    <name evidence="1" type="ORF">R1sor_026681</name>
    <name evidence="2" type="ORF">R1sor_026683</name>
</gene>
<dbReference type="EMBL" id="JBJQOH010000008">
    <property type="protein sequence ID" value="KAL3676733.1"/>
    <property type="molecule type" value="Genomic_DNA"/>
</dbReference>
<dbReference type="AlphaFoldDB" id="A0ABD3GFD9"/>